<proteinExistence type="predicted"/>
<sequence length="49" mass="5639">CGLYHEGAVFAVEISCNATVIELQRAIFEKRRYRERSLFAPGNLRLRLA</sequence>
<dbReference type="EMBL" id="JH159151">
    <property type="protein sequence ID" value="EGZ27979.1"/>
    <property type="molecule type" value="Genomic_DNA"/>
</dbReference>
<dbReference type="KEGG" id="psoj:PHYSODRAFT_469264"/>
<dbReference type="RefSeq" id="XP_009515254.1">
    <property type="nucleotide sequence ID" value="XM_009516959.1"/>
</dbReference>
<dbReference type="Proteomes" id="UP000002640">
    <property type="component" value="Unassembled WGS sequence"/>
</dbReference>
<organism evidence="1 2">
    <name type="scientific">Phytophthora sojae (strain P6497)</name>
    <name type="common">Soybean stem and root rot agent</name>
    <name type="synonym">Phytophthora megasperma f. sp. glycines</name>
    <dbReference type="NCBI Taxonomy" id="1094619"/>
    <lineage>
        <taxon>Eukaryota</taxon>
        <taxon>Sar</taxon>
        <taxon>Stramenopiles</taxon>
        <taxon>Oomycota</taxon>
        <taxon>Peronosporomycetes</taxon>
        <taxon>Peronosporales</taxon>
        <taxon>Peronosporaceae</taxon>
        <taxon>Phytophthora</taxon>
    </lineage>
</organism>
<keyword evidence="2" id="KW-1185">Reference proteome</keyword>
<dbReference type="InParanoid" id="G4YF75"/>
<accession>G4YF75</accession>
<dbReference type="GeneID" id="20653789"/>
<feature type="non-terminal residue" evidence="1">
    <location>
        <position position="1"/>
    </location>
</feature>
<gene>
    <name evidence="1" type="ORF">PHYSODRAFT_469264</name>
</gene>
<evidence type="ECO:0000313" key="2">
    <source>
        <dbReference type="Proteomes" id="UP000002640"/>
    </source>
</evidence>
<reference evidence="1 2" key="1">
    <citation type="journal article" date="2006" name="Science">
        <title>Phytophthora genome sequences uncover evolutionary origins and mechanisms of pathogenesis.</title>
        <authorList>
            <person name="Tyler B.M."/>
            <person name="Tripathy S."/>
            <person name="Zhang X."/>
            <person name="Dehal P."/>
            <person name="Jiang R.H."/>
            <person name="Aerts A."/>
            <person name="Arredondo F.D."/>
            <person name="Baxter L."/>
            <person name="Bensasson D."/>
            <person name="Beynon J.L."/>
            <person name="Chapman J."/>
            <person name="Damasceno C.M."/>
            <person name="Dorrance A.E."/>
            <person name="Dou D."/>
            <person name="Dickerman A.W."/>
            <person name="Dubchak I.L."/>
            <person name="Garbelotto M."/>
            <person name="Gijzen M."/>
            <person name="Gordon S.G."/>
            <person name="Govers F."/>
            <person name="Grunwald N.J."/>
            <person name="Huang W."/>
            <person name="Ivors K.L."/>
            <person name="Jones R.W."/>
            <person name="Kamoun S."/>
            <person name="Krampis K."/>
            <person name="Lamour K.H."/>
            <person name="Lee M.K."/>
            <person name="McDonald W.H."/>
            <person name="Medina M."/>
            <person name="Meijer H.J."/>
            <person name="Nordberg E.K."/>
            <person name="Maclean D.J."/>
            <person name="Ospina-Giraldo M.D."/>
            <person name="Morris P.F."/>
            <person name="Phuntumart V."/>
            <person name="Putnam N.H."/>
            <person name="Rash S."/>
            <person name="Rose J.K."/>
            <person name="Sakihama Y."/>
            <person name="Salamov A.A."/>
            <person name="Savidor A."/>
            <person name="Scheuring C.F."/>
            <person name="Smith B.M."/>
            <person name="Sobral B.W."/>
            <person name="Terry A."/>
            <person name="Torto-Alalibo T.A."/>
            <person name="Win J."/>
            <person name="Xu Z."/>
            <person name="Zhang H."/>
            <person name="Grigoriev I.V."/>
            <person name="Rokhsar D.S."/>
            <person name="Boore J.L."/>
        </authorList>
    </citation>
    <scope>NUCLEOTIDE SEQUENCE [LARGE SCALE GENOMIC DNA]</scope>
    <source>
        <strain evidence="1 2">P6497</strain>
    </source>
</reference>
<protein>
    <submittedName>
        <fullName evidence="1">Uncharacterized protein</fullName>
    </submittedName>
</protein>
<evidence type="ECO:0000313" key="1">
    <source>
        <dbReference type="EMBL" id="EGZ27979.1"/>
    </source>
</evidence>
<dbReference type="AlphaFoldDB" id="G4YF75"/>
<name>G4YF75_PHYSP</name>